<dbReference type="InterPro" id="IPR004092">
    <property type="entry name" value="Mbt"/>
</dbReference>
<protein>
    <recommendedName>
        <fullName evidence="6">MBT domain-containing protein 1</fullName>
    </recommendedName>
</protein>
<dbReference type="CDD" id="cd20099">
    <property type="entry name" value="MBT_dSfmbt-like_rpt3"/>
    <property type="match status" value="1"/>
</dbReference>
<feature type="compositionally biased region" description="Basic and acidic residues" evidence="3">
    <location>
        <begin position="672"/>
        <end position="682"/>
    </location>
</feature>
<dbReference type="CDD" id="cd20097">
    <property type="entry name" value="MBT_dSfmbt-like_rpt1"/>
    <property type="match status" value="1"/>
</dbReference>
<feature type="region of interest" description="Disordered" evidence="3">
    <location>
        <begin position="662"/>
        <end position="794"/>
    </location>
</feature>
<evidence type="ECO:0000256" key="2">
    <source>
        <dbReference type="PROSITE-ProRule" id="PRU00459"/>
    </source>
</evidence>
<keyword evidence="1" id="KW-0677">Repeat</keyword>
<dbReference type="Gene3D" id="2.30.30.140">
    <property type="match status" value="4"/>
</dbReference>
<name>A0A2G8JRY2_STIJA</name>
<dbReference type="SMART" id="SM00561">
    <property type="entry name" value="MBT"/>
    <property type="match status" value="4"/>
</dbReference>
<dbReference type="InterPro" id="IPR050548">
    <property type="entry name" value="PcG_chromatin_remod_factors"/>
</dbReference>
<dbReference type="GO" id="GO:0005634">
    <property type="term" value="C:nucleus"/>
    <property type="evidence" value="ECO:0007669"/>
    <property type="project" value="InterPro"/>
</dbReference>
<reference evidence="4 5" key="1">
    <citation type="journal article" date="2017" name="PLoS Biol.">
        <title>The sea cucumber genome provides insights into morphological evolution and visceral regeneration.</title>
        <authorList>
            <person name="Zhang X."/>
            <person name="Sun L."/>
            <person name="Yuan J."/>
            <person name="Sun Y."/>
            <person name="Gao Y."/>
            <person name="Zhang L."/>
            <person name="Li S."/>
            <person name="Dai H."/>
            <person name="Hamel J.F."/>
            <person name="Liu C."/>
            <person name="Yu Y."/>
            <person name="Liu S."/>
            <person name="Lin W."/>
            <person name="Guo K."/>
            <person name="Jin S."/>
            <person name="Xu P."/>
            <person name="Storey K.B."/>
            <person name="Huan P."/>
            <person name="Zhang T."/>
            <person name="Zhou Y."/>
            <person name="Zhang J."/>
            <person name="Lin C."/>
            <person name="Li X."/>
            <person name="Xing L."/>
            <person name="Huo D."/>
            <person name="Sun M."/>
            <person name="Wang L."/>
            <person name="Mercier A."/>
            <person name="Li F."/>
            <person name="Yang H."/>
            <person name="Xiang J."/>
        </authorList>
    </citation>
    <scope>NUCLEOTIDE SEQUENCE [LARGE SCALE GENOMIC DNA]</scope>
    <source>
        <strain evidence="4">Shaxun</strain>
        <tissue evidence="4">Muscle</tissue>
    </source>
</reference>
<proteinExistence type="predicted"/>
<dbReference type="PANTHER" id="PTHR12247:SF104">
    <property type="entry name" value="POLYCOMB PROTEIN SFMBT"/>
    <property type="match status" value="1"/>
</dbReference>
<dbReference type="SUPFAM" id="SSF63748">
    <property type="entry name" value="Tudor/PWWP/MBT"/>
    <property type="match status" value="4"/>
</dbReference>
<feature type="compositionally biased region" description="Basic residues" evidence="3">
    <location>
        <begin position="715"/>
        <end position="755"/>
    </location>
</feature>
<dbReference type="CDD" id="cd20098">
    <property type="entry name" value="MBT_dSfmbt-like_rpt2"/>
    <property type="match status" value="1"/>
</dbReference>
<dbReference type="Pfam" id="PF02820">
    <property type="entry name" value="MBT"/>
    <property type="match status" value="4"/>
</dbReference>
<feature type="compositionally biased region" description="Basic and acidic residues" evidence="3">
    <location>
        <begin position="1106"/>
        <end position="1116"/>
    </location>
</feature>
<evidence type="ECO:0000256" key="3">
    <source>
        <dbReference type="SAM" id="MobiDB-lite"/>
    </source>
</evidence>
<dbReference type="GO" id="GO:0003682">
    <property type="term" value="F:chromatin binding"/>
    <property type="evidence" value="ECO:0007669"/>
    <property type="project" value="TreeGrafter"/>
</dbReference>
<gene>
    <name evidence="4" type="ORF">BSL78_24653</name>
</gene>
<feature type="compositionally biased region" description="Low complexity" evidence="3">
    <location>
        <begin position="697"/>
        <end position="711"/>
    </location>
</feature>
<dbReference type="AlphaFoldDB" id="A0A2G8JRY2"/>
<feature type="repeat" description="MBT" evidence="2">
    <location>
        <begin position="223"/>
        <end position="327"/>
    </location>
</feature>
<evidence type="ECO:0000313" key="5">
    <source>
        <dbReference type="Proteomes" id="UP000230750"/>
    </source>
</evidence>
<accession>A0A2G8JRY2</accession>
<dbReference type="STRING" id="307972.A0A2G8JRY2"/>
<comment type="caution">
    <text evidence="4">The sequence shown here is derived from an EMBL/GenBank/DDBJ whole genome shotgun (WGS) entry which is preliminary data.</text>
</comment>
<keyword evidence="5" id="KW-1185">Reference proteome</keyword>
<sequence>MCESHFEMTAVATWPSKMCSFGLKGTADPLLCQDPRTVLPTYASLMDTEASNDFSDNEVMPSNRLYSLYLLRGDANASSSAERADQAKVKLEPNVKVNGEHHNGLDGKDALFEGMPFFELRTKEVGPCAYCNIWSPVRYMSYCGKFPFCSVYCTKKFAVYKRDLGELSEISSTQHELKGKMKVPTLFEDNKPKPLFPSNHQTTPPKVTPRKVTHYPPDGSPPFDWSAYLESEKADAAPIRCFKHAPLSTEWKSSLLGAMLEVQTKDETESPNTFWVARIIQVAGYRVRLRFEGYGIDSTRDFWIHLCTTESFPINGAVRMGKRLRPPKDVMDRLGDSWLEHISKVAHAGSLTISVPIDKVKQGLSCPFKVGMKLEAVYKRQLSHTCVAKVINVVADRIHVQYENCKEPNKDFWFHFASSWIHPVGWSQRVGHRIIASAAFKSEALDKGRHKKTGFGDAPWEIFRMPPAVENHGFSVGMKMEVVDPLKLGNICAATVMEVLEEGYLMIAIDGCMEDKSSWFCYHVTSPLLLPVGFCEHHKIPIVPPRGYENRFDWVDYLKETQSIAAPVELFKQDIKDRGFRPGQKIEAVDLIEPGLICVASIVKTAGSLISVHFDGWESSFDQWTDCSSSNVYPVGWCEMVGYPLQAPKVLEIHLTSNGGMVKSFKKRSRHSSSEKKRKLETGGKVSASGLQRKSLGRSISSSGIRSSSSSVAKERKKRLKKSKKEKRERKREKKKKEKKKSKDKSHRKKNKHKQNSLGKIDSVKHLIKPVPPRVSEESKNSQSAEENFSVDVVSTDKPLHEDIKAAPKLEPAKLHLSKEARNSNVYFVSESTRPKFESMFGDRQGFVFEKKKKVCAAKEKEKGKILIDVDEHDPYSLEAEFPSVKSKEPVTAVKEKMKYSTIRETLDEVLKQTGKLADSIKMTHSPDNAKGKGTTKLVMNSTSPLSTSCIPPNSVPSVLDSPISLSSTQSTSSTGNIPTSSSSQLSPVHQRLSSLPTPSSCGEEEVQQHQVTVKEEQSFDDGDVNDLMDIIENDLASSLVRNLSPSEPSPLTKEVLSKNVQERVQSEMDADQKVEEILRAIRESSGHSTLSQAEVKPTPVKAKAKSAERRQQHLR</sequence>
<evidence type="ECO:0000313" key="4">
    <source>
        <dbReference type="EMBL" id="PIK38516.1"/>
    </source>
</evidence>
<feature type="repeat" description="MBT" evidence="2">
    <location>
        <begin position="336"/>
        <end position="423"/>
    </location>
</feature>
<feature type="compositionally biased region" description="Polar residues" evidence="3">
    <location>
        <begin position="985"/>
        <end position="1001"/>
    </location>
</feature>
<dbReference type="PROSITE" id="PS51079">
    <property type="entry name" value="MBT"/>
    <property type="match status" value="4"/>
</dbReference>
<feature type="region of interest" description="Disordered" evidence="3">
    <location>
        <begin position="193"/>
        <end position="212"/>
    </location>
</feature>
<dbReference type="Proteomes" id="UP000230750">
    <property type="component" value="Unassembled WGS sequence"/>
</dbReference>
<organism evidence="4 5">
    <name type="scientific">Stichopus japonicus</name>
    <name type="common">Sea cucumber</name>
    <dbReference type="NCBI Taxonomy" id="307972"/>
    <lineage>
        <taxon>Eukaryota</taxon>
        <taxon>Metazoa</taxon>
        <taxon>Echinodermata</taxon>
        <taxon>Eleutherozoa</taxon>
        <taxon>Echinozoa</taxon>
        <taxon>Holothuroidea</taxon>
        <taxon>Aspidochirotacea</taxon>
        <taxon>Aspidochirotida</taxon>
        <taxon>Stichopodidae</taxon>
        <taxon>Apostichopus</taxon>
    </lineage>
</organism>
<dbReference type="OrthoDB" id="5800688at2759"/>
<evidence type="ECO:0000256" key="1">
    <source>
        <dbReference type="ARBA" id="ARBA00022737"/>
    </source>
</evidence>
<feature type="repeat" description="MBT" evidence="2">
    <location>
        <begin position="424"/>
        <end position="545"/>
    </location>
</feature>
<feature type="region of interest" description="Disordered" evidence="3">
    <location>
        <begin position="921"/>
        <end position="1026"/>
    </location>
</feature>
<dbReference type="PANTHER" id="PTHR12247">
    <property type="entry name" value="POLYCOMB GROUP PROTEIN"/>
    <property type="match status" value="1"/>
</dbReference>
<dbReference type="GO" id="GO:0042393">
    <property type="term" value="F:histone binding"/>
    <property type="evidence" value="ECO:0007669"/>
    <property type="project" value="TreeGrafter"/>
</dbReference>
<dbReference type="EMBL" id="MRZV01001350">
    <property type="protein sequence ID" value="PIK38516.1"/>
    <property type="molecule type" value="Genomic_DNA"/>
</dbReference>
<feature type="compositionally biased region" description="Low complexity" evidence="3">
    <location>
        <begin position="962"/>
        <end position="984"/>
    </location>
</feature>
<feature type="region of interest" description="Disordered" evidence="3">
    <location>
        <begin position="1084"/>
        <end position="1116"/>
    </location>
</feature>
<feature type="repeat" description="MBT" evidence="2">
    <location>
        <begin position="552"/>
        <end position="648"/>
    </location>
</feature>
<evidence type="ECO:0008006" key="6">
    <source>
        <dbReference type="Google" id="ProtNLM"/>
    </source>
</evidence>
<feature type="compositionally biased region" description="Polar residues" evidence="3">
    <location>
        <begin position="938"/>
        <end position="952"/>
    </location>
</feature>
<dbReference type="GO" id="GO:0045892">
    <property type="term" value="P:negative regulation of DNA-templated transcription"/>
    <property type="evidence" value="ECO:0007669"/>
    <property type="project" value="TreeGrafter"/>
</dbReference>
<dbReference type="CDD" id="cd20100">
    <property type="entry name" value="MBT_dSfmbt-like_rpt4"/>
    <property type="match status" value="1"/>
</dbReference>